<proteinExistence type="predicted"/>
<keyword evidence="7" id="KW-1185">Reference proteome</keyword>
<dbReference type="GO" id="GO:0005783">
    <property type="term" value="C:endoplasmic reticulum"/>
    <property type="evidence" value="ECO:0007669"/>
    <property type="project" value="TreeGrafter"/>
</dbReference>
<feature type="transmembrane region" description="Helical" evidence="5">
    <location>
        <begin position="118"/>
        <end position="136"/>
    </location>
</feature>
<dbReference type="PANTHER" id="PTHR31794">
    <property type="entry name" value="AUXIN EFFLUX TRANSPORTER FAMILY PROTEIN (EUROFUNG)"/>
    <property type="match status" value="1"/>
</dbReference>
<dbReference type="PANTHER" id="PTHR31794:SF2">
    <property type="entry name" value="AUXIN EFFLUX TRANSPORTER FAMILY PROTEIN (EUROFUNG)"/>
    <property type="match status" value="1"/>
</dbReference>
<feature type="transmembrane region" description="Helical" evidence="5">
    <location>
        <begin position="77"/>
        <end position="98"/>
    </location>
</feature>
<feature type="non-terminal residue" evidence="6">
    <location>
        <position position="249"/>
    </location>
</feature>
<evidence type="ECO:0000256" key="3">
    <source>
        <dbReference type="ARBA" id="ARBA00022989"/>
    </source>
</evidence>
<evidence type="ECO:0000256" key="2">
    <source>
        <dbReference type="ARBA" id="ARBA00022692"/>
    </source>
</evidence>
<gene>
    <name evidence="6" type="ORF">BGZ65_007854</name>
</gene>
<comment type="subcellular location">
    <subcellularLocation>
        <location evidence="1">Membrane</location>
        <topology evidence="1">Multi-pass membrane protein</topology>
    </subcellularLocation>
</comment>
<dbReference type="Pfam" id="PF03547">
    <property type="entry name" value="Mem_trans"/>
    <property type="match status" value="1"/>
</dbReference>
<reference evidence="6" key="1">
    <citation type="journal article" date="2020" name="Fungal Divers.">
        <title>Resolving the Mortierellaceae phylogeny through synthesis of multi-gene phylogenetics and phylogenomics.</title>
        <authorList>
            <person name="Vandepol N."/>
            <person name="Liber J."/>
            <person name="Desiro A."/>
            <person name="Na H."/>
            <person name="Kennedy M."/>
            <person name="Barry K."/>
            <person name="Grigoriev I.V."/>
            <person name="Miller A.N."/>
            <person name="O'Donnell K."/>
            <person name="Stajich J.E."/>
            <person name="Bonito G."/>
        </authorList>
    </citation>
    <scope>NUCLEOTIDE SEQUENCE</scope>
    <source>
        <strain evidence="6">MES-2147</strain>
    </source>
</reference>
<keyword evidence="3 5" id="KW-1133">Transmembrane helix</keyword>
<keyword evidence="2 5" id="KW-0812">Transmembrane</keyword>
<accession>A0A9P6MF26</accession>
<evidence type="ECO:0000256" key="4">
    <source>
        <dbReference type="ARBA" id="ARBA00023136"/>
    </source>
</evidence>
<dbReference type="OrthoDB" id="191139at2759"/>
<dbReference type="GO" id="GO:0055085">
    <property type="term" value="P:transmembrane transport"/>
    <property type="evidence" value="ECO:0007669"/>
    <property type="project" value="InterPro"/>
</dbReference>
<sequence>MDWLALSSSAAESISNLNLYFLTPCLLFTKIASTITWTRFLTYWPIPVFYVFFSLISWIVAKAGSRLLSFSNNEERFVIASVLFSNTNTLPLALLQSLAFSAAADRLMRDEFDTKEEAAARGISYVLFYAIFGNLIRWSYGHSLLVPKDDSESDVEEQLPTPSVLINVDLSPAHQTTSSAIHTAVMKLDTTPLSSPYLSVSGHLKSPSTSVKSTTDSVLMKATSTAYERIRQVMTPPLVTALLALFVGL</sequence>
<dbReference type="GO" id="GO:0016020">
    <property type="term" value="C:membrane"/>
    <property type="evidence" value="ECO:0007669"/>
    <property type="project" value="UniProtKB-SubCell"/>
</dbReference>
<feature type="transmembrane region" description="Helical" evidence="5">
    <location>
        <begin position="17"/>
        <end position="37"/>
    </location>
</feature>
<dbReference type="EMBL" id="JAAAHW010001145">
    <property type="protein sequence ID" value="KAF9996560.1"/>
    <property type="molecule type" value="Genomic_DNA"/>
</dbReference>
<dbReference type="AlphaFoldDB" id="A0A9P6MF26"/>
<evidence type="ECO:0000313" key="6">
    <source>
        <dbReference type="EMBL" id="KAF9996560.1"/>
    </source>
</evidence>
<organism evidence="6 7">
    <name type="scientific">Modicella reniformis</name>
    <dbReference type="NCBI Taxonomy" id="1440133"/>
    <lineage>
        <taxon>Eukaryota</taxon>
        <taxon>Fungi</taxon>
        <taxon>Fungi incertae sedis</taxon>
        <taxon>Mucoromycota</taxon>
        <taxon>Mortierellomycotina</taxon>
        <taxon>Mortierellomycetes</taxon>
        <taxon>Mortierellales</taxon>
        <taxon>Mortierellaceae</taxon>
        <taxon>Modicella</taxon>
    </lineage>
</organism>
<dbReference type="Proteomes" id="UP000749646">
    <property type="component" value="Unassembled WGS sequence"/>
</dbReference>
<evidence type="ECO:0000256" key="1">
    <source>
        <dbReference type="ARBA" id="ARBA00004141"/>
    </source>
</evidence>
<protein>
    <submittedName>
        <fullName evidence="6">Uncharacterized protein</fullName>
    </submittedName>
</protein>
<comment type="caution">
    <text evidence="6">The sequence shown here is derived from an EMBL/GenBank/DDBJ whole genome shotgun (WGS) entry which is preliminary data.</text>
</comment>
<evidence type="ECO:0000256" key="5">
    <source>
        <dbReference type="SAM" id="Phobius"/>
    </source>
</evidence>
<keyword evidence="4 5" id="KW-0472">Membrane</keyword>
<evidence type="ECO:0000313" key="7">
    <source>
        <dbReference type="Proteomes" id="UP000749646"/>
    </source>
</evidence>
<feature type="transmembrane region" description="Helical" evidence="5">
    <location>
        <begin position="43"/>
        <end position="65"/>
    </location>
</feature>
<dbReference type="InterPro" id="IPR004776">
    <property type="entry name" value="Mem_transp_PIN-like"/>
</dbReference>
<name>A0A9P6MF26_9FUNG</name>